<dbReference type="InterPro" id="IPR036396">
    <property type="entry name" value="Cyt_P450_sf"/>
</dbReference>
<dbReference type="PROSITE" id="PS00086">
    <property type="entry name" value="CYTOCHROME_P450"/>
    <property type="match status" value="1"/>
</dbReference>
<dbReference type="Gene3D" id="1.10.630.10">
    <property type="entry name" value="Cytochrome P450"/>
    <property type="match status" value="1"/>
</dbReference>
<dbReference type="InterPro" id="IPR017972">
    <property type="entry name" value="Cyt_P450_CS"/>
</dbReference>
<dbReference type="Proteomes" id="UP000470246">
    <property type="component" value="Unassembled WGS sequence"/>
</dbReference>
<keyword evidence="3 7" id="KW-0479">Metal-binding</keyword>
<dbReference type="PANTHER" id="PTHR46696:SF4">
    <property type="entry name" value="BIOTIN BIOSYNTHESIS CYTOCHROME P450"/>
    <property type="match status" value="1"/>
</dbReference>
<name>A0A7K3VX80_9ACTN</name>
<keyword evidence="5 7" id="KW-0408">Iron</keyword>
<evidence type="ECO:0000256" key="4">
    <source>
        <dbReference type="ARBA" id="ARBA00023002"/>
    </source>
</evidence>
<keyword evidence="2 7" id="KW-0349">Heme</keyword>
<evidence type="ECO:0000313" key="9">
    <source>
        <dbReference type="Proteomes" id="UP000470246"/>
    </source>
</evidence>
<dbReference type="RefSeq" id="WP_163480141.1">
    <property type="nucleotide sequence ID" value="NZ_JAAGWF010000004.1"/>
</dbReference>
<gene>
    <name evidence="8" type="ORF">GCU56_03610</name>
</gene>
<dbReference type="GO" id="GO:0008395">
    <property type="term" value="F:steroid hydroxylase activity"/>
    <property type="evidence" value="ECO:0007669"/>
    <property type="project" value="TreeGrafter"/>
</dbReference>
<evidence type="ECO:0000256" key="1">
    <source>
        <dbReference type="ARBA" id="ARBA00010617"/>
    </source>
</evidence>
<evidence type="ECO:0000256" key="3">
    <source>
        <dbReference type="ARBA" id="ARBA00022723"/>
    </source>
</evidence>
<dbReference type="EMBL" id="JAAGWF010000004">
    <property type="protein sequence ID" value="NEK56958.1"/>
    <property type="molecule type" value="Genomic_DNA"/>
</dbReference>
<comment type="caution">
    <text evidence="8">The sequence shown here is derived from an EMBL/GenBank/DDBJ whole genome shotgun (WGS) entry which is preliminary data.</text>
</comment>
<evidence type="ECO:0000256" key="7">
    <source>
        <dbReference type="RuleBase" id="RU000461"/>
    </source>
</evidence>
<dbReference type="InterPro" id="IPR001128">
    <property type="entry name" value="Cyt_P450"/>
</dbReference>
<keyword evidence="4 7" id="KW-0560">Oxidoreductase</keyword>
<dbReference type="GO" id="GO:0020037">
    <property type="term" value="F:heme binding"/>
    <property type="evidence" value="ECO:0007669"/>
    <property type="project" value="InterPro"/>
</dbReference>
<sequence>MTALSPLVELDPDAVRDPAGVYEQLRERGVHHAPEIDAFVVARHDDVVRVLRDGRTFSSRNTVGRVLPPADPSNPRPPLSPLLLLSDDPEHAQRRSIVNRAFTPSKIAAWEPQIRQVAEEHVDRLGDLGEVDLVRDLAALLPIRVVSLVLGVPLRDVTRFREWSEEITASVGNHGGDPVRREQVQDAFSSYISLLLDQWDGTVDARVLSQIAAAERAGELTRTQCVSFVAELLVAGNITTTHHIASSIALLGSTPGLLDRLRSDPRLVQPFVEESLRLEAPIQGFYRLAMADAEIGGVPIPEGSRVFVLYGSANRDPQVWEDCPHLRLDRPNAAAHLAFGKGAHACIGSSLARLEGRVVVEVLLDRLETLELLAVPADLPYLASFVNHGPVSLPARVRLRGSVPAQEVGS</sequence>
<dbReference type="FunFam" id="1.10.630.10:FF:000018">
    <property type="entry name" value="Cytochrome P450 monooxygenase"/>
    <property type="match status" value="1"/>
</dbReference>
<dbReference type="Pfam" id="PF00067">
    <property type="entry name" value="p450"/>
    <property type="match status" value="1"/>
</dbReference>
<dbReference type="PANTHER" id="PTHR46696">
    <property type="entry name" value="P450, PUTATIVE (EUROFUNG)-RELATED"/>
    <property type="match status" value="1"/>
</dbReference>
<dbReference type="GO" id="GO:0036199">
    <property type="term" value="F:cholest-4-en-3-one 26-monooxygenase activity"/>
    <property type="evidence" value="ECO:0007669"/>
    <property type="project" value="TreeGrafter"/>
</dbReference>
<evidence type="ECO:0000256" key="5">
    <source>
        <dbReference type="ARBA" id="ARBA00023004"/>
    </source>
</evidence>
<evidence type="ECO:0000313" key="8">
    <source>
        <dbReference type="EMBL" id="NEK56958.1"/>
    </source>
</evidence>
<protein>
    <submittedName>
        <fullName evidence="8">Cytochrome P450</fullName>
    </submittedName>
</protein>
<accession>A0A7K3VX80</accession>
<dbReference type="GO" id="GO:0005506">
    <property type="term" value="F:iron ion binding"/>
    <property type="evidence" value="ECO:0007669"/>
    <property type="project" value="InterPro"/>
</dbReference>
<comment type="similarity">
    <text evidence="1 7">Belongs to the cytochrome P450 family.</text>
</comment>
<reference evidence="8 9" key="1">
    <citation type="submission" date="2020-02" db="EMBL/GenBank/DDBJ databases">
        <title>Geodermatophilus sabuli CPCC 205279 I12A-02694.</title>
        <authorList>
            <person name="Jiang Z."/>
        </authorList>
    </citation>
    <scope>NUCLEOTIDE SEQUENCE [LARGE SCALE GENOMIC DNA]</scope>
    <source>
        <strain evidence="8 9">I12A-02694</strain>
    </source>
</reference>
<dbReference type="InterPro" id="IPR002397">
    <property type="entry name" value="Cyt_P450_B"/>
</dbReference>
<dbReference type="AlphaFoldDB" id="A0A7K3VX80"/>
<dbReference type="GO" id="GO:0006707">
    <property type="term" value="P:cholesterol catabolic process"/>
    <property type="evidence" value="ECO:0007669"/>
    <property type="project" value="TreeGrafter"/>
</dbReference>
<proteinExistence type="inferred from homology"/>
<evidence type="ECO:0000256" key="6">
    <source>
        <dbReference type="ARBA" id="ARBA00023033"/>
    </source>
</evidence>
<dbReference type="PRINTS" id="PR00359">
    <property type="entry name" value="BP450"/>
</dbReference>
<keyword evidence="9" id="KW-1185">Reference proteome</keyword>
<keyword evidence="6 7" id="KW-0503">Monooxygenase</keyword>
<evidence type="ECO:0000256" key="2">
    <source>
        <dbReference type="ARBA" id="ARBA00022617"/>
    </source>
</evidence>
<organism evidence="8 9">
    <name type="scientific">Geodermatophilus sabuli</name>
    <dbReference type="NCBI Taxonomy" id="1564158"/>
    <lineage>
        <taxon>Bacteria</taxon>
        <taxon>Bacillati</taxon>
        <taxon>Actinomycetota</taxon>
        <taxon>Actinomycetes</taxon>
        <taxon>Geodermatophilales</taxon>
        <taxon>Geodermatophilaceae</taxon>
        <taxon>Geodermatophilus</taxon>
    </lineage>
</organism>
<dbReference type="SUPFAM" id="SSF48264">
    <property type="entry name" value="Cytochrome P450"/>
    <property type="match status" value="1"/>
</dbReference>